<dbReference type="STRING" id="1441930.Z042_14610"/>
<evidence type="ECO:0000259" key="1">
    <source>
        <dbReference type="Pfam" id="PF18050"/>
    </source>
</evidence>
<reference evidence="2 3" key="2">
    <citation type="submission" date="2015-03" db="EMBL/GenBank/DDBJ databases">
        <authorList>
            <person name="Chan K.-G."/>
        </authorList>
    </citation>
    <scope>NUCLEOTIDE SEQUENCE [LARGE SCALE GENOMIC DNA]</scope>
    <source>
        <strain evidence="2 3">RB-25</strain>
    </source>
</reference>
<feature type="domain" description="Cyclophilin-like" evidence="1">
    <location>
        <begin position="3"/>
        <end position="110"/>
    </location>
</feature>
<dbReference type="Pfam" id="PF18050">
    <property type="entry name" value="Cyclophil_like2"/>
    <property type="match status" value="1"/>
</dbReference>
<dbReference type="KEGG" id="sfo:Z042_14610"/>
<dbReference type="PATRIC" id="fig|1441930.4.peg.2890"/>
<dbReference type="InterPro" id="IPR041183">
    <property type="entry name" value="Cyclophilin-like"/>
</dbReference>
<organism evidence="2 3">
    <name type="scientific">Chania multitudinisentens RB-25</name>
    <dbReference type="NCBI Taxonomy" id="1441930"/>
    <lineage>
        <taxon>Bacteria</taxon>
        <taxon>Pseudomonadati</taxon>
        <taxon>Pseudomonadota</taxon>
        <taxon>Gammaproteobacteria</taxon>
        <taxon>Enterobacterales</taxon>
        <taxon>Yersiniaceae</taxon>
        <taxon>Chania</taxon>
    </lineage>
</organism>
<name>W0LE96_9GAMM</name>
<dbReference type="EMBL" id="CP007044">
    <property type="protein sequence ID" value="AHG20704.1"/>
    <property type="molecule type" value="Genomic_DNA"/>
</dbReference>
<keyword evidence="3" id="KW-1185">Reference proteome</keyword>
<gene>
    <name evidence="2" type="ORF">Z042_14610</name>
</gene>
<dbReference type="AlphaFoldDB" id="W0LE96"/>
<evidence type="ECO:0000313" key="3">
    <source>
        <dbReference type="Proteomes" id="UP000019030"/>
    </source>
</evidence>
<sequence>MWMSVGEHRFSITLADTDAAHAFAAMLPLALDMEELNGNEKHGELLKGLPTNASQSGTIRNGDLLLWGARTVVVFYRTFDSPYSYTRLGRIDDPSSLAQTLGRGNVQMTFFKD</sequence>
<dbReference type="HOGENOM" id="CLU_099043_0_1_6"/>
<reference evidence="2 3" key="1">
    <citation type="submission" date="2014-01" db="EMBL/GenBank/DDBJ databases">
        <title>Isolation of Serratia multitudinisentens RB-25 from Ex-Landfill site.</title>
        <authorList>
            <person name="Robson E.H.J."/>
        </authorList>
    </citation>
    <scope>NUCLEOTIDE SEQUENCE [LARGE SCALE GENOMIC DNA]</scope>
    <source>
        <strain evidence="2 3">RB-25</strain>
    </source>
</reference>
<dbReference type="InterPro" id="IPR029000">
    <property type="entry name" value="Cyclophilin-like_dom_sf"/>
</dbReference>
<proteinExistence type="predicted"/>
<dbReference type="eggNOG" id="COG4925">
    <property type="taxonomic scope" value="Bacteria"/>
</dbReference>
<dbReference type="OrthoDB" id="5298378at2"/>
<dbReference type="Gene3D" id="2.40.100.20">
    <property type="match status" value="1"/>
</dbReference>
<accession>W0LE96</accession>
<protein>
    <recommendedName>
        <fullName evidence="1">Cyclophilin-like domain-containing protein</fullName>
    </recommendedName>
</protein>
<dbReference type="SUPFAM" id="SSF50891">
    <property type="entry name" value="Cyclophilin-like"/>
    <property type="match status" value="1"/>
</dbReference>
<evidence type="ECO:0000313" key="2">
    <source>
        <dbReference type="EMBL" id="AHG20704.1"/>
    </source>
</evidence>
<dbReference type="Proteomes" id="UP000019030">
    <property type="component" value="Chromosome"/>
</dbReference>